<accession>A0A2H3DNJ5</accession>
<organism evidence="1 2">
    <name type="scientific">Armillaria gallica</name>
    <name type="common">Bulbous honey fungus</name>
    <name type="synonym">Armillaria bulbosa</name>
    <dbReference type="NCBI Taxonomy" id="47427"/>
    <lineage>
        <taxon>Eukaryota</taxon>
        <taxon>Fungi</taxon>
        <taxon>Dikarya</taxon>
        <taxon>Basidiomycota</taxon>
        <taxon>Agaricomycotina</taxon>
        <taxon>Agaricomycetes</taxon>
        <taxon>Agaricomycetidae</taxon>
        <taxon>Agaricales</taxon>
        <taxon>Marasmiineae</taxon>
        <taxon>Physalacriaceae</taxon>
        <taxon>Armillaria</taxon>
    </lineage>
</organism>
<dbReference type="AlphaFoldDB" id="A0A2H3DNJ5"/>
<evidence type="ECO:0000313" key="1">
    <source>
        <dbReference type="EMBL" id="PBK90647.1"/>
    </source>
</evidence>
<name>A0A2H3DNJ5_ARMGA</name>
<sequence>MQPAHRTLTRHHLQPQLRPMISGKPTLHLAGVKLKRFCKWDPHDALDRVVILRSTADADSVQAHCPCHVLMTIDFRQVQRRVTLEDFLLLVQSTSRNTTRYHVVFSQCYWFVYKISAIHGSPCGEYLVYFVLNWDFLFLNPSDLY</sequence>
<protein>
    <submittedName>
        <fullName evidence="1">Uncharacterized protein</fullName>
    </submittedName>
</protein>
<dbReference type="EMBL" id="KZ293664">
    <property type="protein sequence ID" value="PBK90647.1"/>
    <property type="molecule type" value="Genomic_DNA"/>
</dbReference>
<dbReference type="STRING" id="47427.A0A2H3DNJ5"/>
<gene>
    <name evidence="1" type="ORF">ARMGADRAFT_1166672</name>
</gene>
<dbReference type="Proteomes" id="UP000217790">
    <property type="component" value="Unassembled WGS sequence"/>
</dbReference>
<keyword evidence="2" id="KW-1185">Reference proteome</keyword>
<evidence type="ECO:0000313" key="2">
    <source>
        <dbReference type="Proteomes" id="UP000217790"/>
    </source>
</evidence>
<reference evidence="2" key="1">
    <citation type="journal article" date="2017" name="Nat. Ecol. Evol.">
        <title>Genome expansion and lineage-specific genetic innovations in the forest pathogenic fungi Armillaria.</title>
        <authorList>
            <person name="Sipos G."/>
            <person name="Prasanna A.N."/>
            <person name="Walter M.C."/>
            <person name="O'Connor E."/>
            <person name="Balint B."/>
            <person name="Krizsan K."/>
            <person name="Kiss B."/>
            <person name="Hess J."/>
            <person name="Varga T."/>
            <person name="Slot J."/>
            <person name="Riley R."/>
            <person name="Boka B."/>
            <person name="Rigling D."/>
            <person name="Barry K."/>
            <person name="Lee J."/>
            <person name="Mihaltcheva S."/>
            <person name="LaButti K."/>
            <person name="Lipzen A."/>
            <person name="Waldron R."/>
            <person name="Moloney N.M."/>
            <person name="Sperisen C."/>
            <person name="Kredics L."/>
            <person name="Vagvoelgyi C."/>
            <person name="Patrignani A."/>
            <person name="Fitzpatrick D."/>
            <person name="Nagy I."/>
            <person name="Doyle S."/>
            <person name="Anderson J.B."/>
            <person name="Grigoriev I.V."/>
            <person name="Gueldener U."/>
            <person name="Muensterkoetter M."/>
            <person name="Nagy L.G."/>
        </authorList>
    </citation>
    <scope>NUCLEOTIDE SEQUENCE [LARGE SCALE GENOMIC DNA]</scope>
    <source>
        <strain evidence="2">Ar21-2</strain>
    </source>
</reference>
<proteinExistence type="predicted"/>
<dbReference type="InParanoid" id="A0A2H3DNJ5"/>